<evidence type="ECO:0008006" key="3">
    <source>
        <dbReference type="Google" id="ProtNLM"/>
    </source>
</evidence>
<name>A0A3M8T767_PSEPU</name>
<dbReference type="Proteomes" id="UP000278162">
    <property type="component" value="Unassembled WGS sequence"/>
</dbReference>
<dbReference type="RefSeq" id="WP_123084908.1">
    <property type="nucleotide sequence ID" value="NZ_RJAI01000041.1"/>
</dbReference>
<protein>
    <recommendedName>
        <fullName evidence="3">Delta-60 repeat domain-containing protein</fullName>
    </recommendedName>
</protein>
<dbReference type="Pfam" id="PF17164">
    <property type="entry name" value="DUF5122"/>
    <property type="match status" value="3"/>
</dbReference>
<dbReference type="InterPro" id="IPR013431">
    <property type="entry name" value="Delta_60_rpt"/>
</dbReference>
<proteinExistence type="predicted"/>
<reference evidence="1 2" key="1">
    <citation type="submission" date="2018-10" db="EMBL/GenBank/DDBJ databases">
        <title>An outbreak of IMP-63 producing strain in France.</title>
        <authorList>
            <person name="Bour M."/>
            <person name="Liapis E."/>
            <person name="Plesiat P."/>
        </authorList>
    </citation>
    <scope>NUCLEOTIDE SEQUENCE [LARGE SCALE GENOMIC DNA]</scope>
    <source>
        <strain evidence="1 2">12917</strain>
    </source>
</reference>
<gene>
    <name evidence="1" type="ORF">EFK07_17845</name>
</gene>
<accession>A0A3M8T767</accession>
<dbReference type="AlphaFoldDB" id="A0A3M8T767"/>
<evidence type="ECO:0000313" key="1">
    <source>
        <dbReference type="EMBL" id="RNF87070.1"/>
    </source>
</evidence>
<dbReference type="Gene3D" id="2.80.10.50">
    <property type="match status" value="1"/>
</dbReference>
<dbReference type="EMBL" id="RJAI01000041">
    <property type="protein sequence ID" value="RNF87070.1"/>
    <property type="molecule type" value="Genomic_DNA"/>
</dbReference>
<sequence>MPEQHMTPGDYDPAFGMNGRAELPSFHGASIGRNLTGMALQGSSLLVSALAFDSSGGRHFALTRFTANGSVDNDFAQGGVIVGRYVIDEHASTEALTVLADQRFTVLGWSAPTSNLLAKPRLTCYDRDGRGGEHQLLNVPPDMGMVIGSGRLASDGPYLMVSLNLQKAQGARATMARVYLREHSGQPAAGLQEFIDILPDAGQIAVAGIVQLPDGFVVSGTRSQQGQPAESFLARYRHDGELDSAFGEGGTVYFRAEGFATELNALLARPEGQLLVAGKATNGDNSSQALLWQFDASGAKDPTFNGGAPILDDSGFTDWCAVAIDGQHRLFAFGLGRSLENRRYLADGSIDTSFRPINDLVGIPDAMTCLDNGQRTVIGFNSTAVAGYLGTLMSIFN</sequence>
<evidence type="ECO:0000313" key="2">
    <source>
        <dbReference type="Proteomes" id="UP000278162"/>
    </source>
</evidence>
<organism evidence="1 2">
    <name type="scientific">Pseudomonas putida</name>
    <name type="common">Arthrobacter siderocapsulatus</name>
    <dbReference type="NCBI Taxonomy" id="303"/>
    <lineage>
        <taxon>Bacteria</taxon>
        <taxon>Pseudomonadati</taxon>
        <taxon>Pseudomonadota</taxon>
        <taxon>Gammaproteobacteria</taxon>
        <taxon>Pseudomonadales</taxon>
        <taxon>Pseudomonadaceae</taxon>
        <taxon>Pseudomonas</taxon>
    </lineage>
</organism>
<comment type="caution">
    <text evidence="1">The sequence shown here is derived from an EMBL/GenBank/DDBJ whole genome shotgun (WGS) entry which is preliminary data.</text>
</comment>